<dbReference type="Pfam" id="PF13116">
    <property type="entry name" value="YhdP"/>
    <property type="match status" value="2"/>
</dbReference>
<evidence type="ECO:0000256" key="1">
    <source>
        <dbReference type="SAM" id="Phobius"/>
    </source>
</evidence>
<name>A0A450Z419_9GAMM</name>
<feature type="transmembrane region" description="Helical" evidence="1">
    <location>
        <begin position="26"/>
        <end position="49"/>
    </location>
</feature>
<dbReference type="AlphaFoldDB" id="A0A450Z419"/>
<evidence type="ECO:0000313" key="3">
    <source>
        <dbReference type="EMBL" id="VFK48531.1"/>
    </source>
</evidence>
<reference evidence="3" key="1">
    <citation type="submission" date="2019-02" db="EMBL/GenBank/DDBJ databases">
        <authorList>
            <person name="Gruber-Vodicka R. H."/>
            <person name="Seah K. B. B."/>
        </authorList>
    </citation>
    <scope>NUCLEOTIDE SEQUENCE</scope>
    <source>
        <strain evidence="3">BECK_BZ125</strain>
    </source>
</reference>
<accession>A0A450Z419</accession>
<organism evidence="3">
    <name type="scientific">Candidatus Kentrum sp. TC</name>
    <dbReference type="NCBI Taxonomy" id="2126339"/>
    <lineage>
        <taxon>Bacteria</taxon>
        <taxon>Pseudomonadati</taxon>
        <taxon>Pseudomonadota</taxon>
        <taxon>Gammaproteobacteria</taxon>
        <taxon>Candidatus Kentrum</taxon>
    </lineage>
</organism>
<feature type="domain" description="YhdP central" evidence="2">
    <location>
        <begin position="26"/>
        <end position="387"/>
    </location>
</feature>
<keyword evidence="1" id="KW-1133">Transmembrane helix</keyword>
<dbReference type="InterPro" id="IPR011836">
    <property type="entry name" value="YhdP"/>
</dbReference>
<protein>
    <submittedName>
        <fullName evidence="3">TIGR02099 family protein</fullName>
    </submittedName>
</protein>
<dbReference type="PANTHER" id="PTHR38690:SF1">
    <property type="entry name" value="PROTEASE"/>
    <property type="match status" value="1"/>
</dbReference>
<keyword evidence="1" id="KW-0472">Membrane</keyword>
<sequence length="1233" mass="138990">MNRFSRGSGKAVSRHHKTSPRSRWSVFLWVTQILVVLATCFLIVLRLSLLDVGKFHSEVEQWIGTVIGQSISIGSLDAVWHGWTPELIIKDIRFPDTTGGAPHIQSLRARIGLDPLAFWKVTGIRIKRVLLIGISLTITRSSNGSLHLSSIGAIPSLVDHRIEGLLPWLLHQSRVDMDSVSIHWHDEGNKDASFSIQNAYLSIRRDGARYQIQVTMHPQKDIPLKTPSRETAGGSLSVIADIAVNPITLNWSGKVFFRIQNFELDRFPFLQDILVPLATSGVANFGFWTFWDKGRIEYIEGNFAFRDFVLRDMNPKTMVHERYVDFPALLMGDHNGSSKEGTRALCALADEKTLFPSVRGYLRFKRVGAHNWQLQLRQLVLITADGEWSPAYARIEVAWSRNSDGRLFKIRDAVLENENITLHLMGAAQWFDDDSSPDLRLVMGIEHRNLGRLGRHLPTNLMKNSLVEWLRRAFPKGKLTQGRVLFHGRVADFPFDNGKGVFEIRVKTSHETTLDYAESWPPIEELRADILFSGRGLTITANNGFICGAKLKRVIAEIPDILAETPVLTFNGHIVGILEKGLTFLREGPLADRYASRIAGIQGKGRHRIDLKIRLPLEKNASIRTQGGITFLNSTLDVSTPWSATPKANNSDVSITLNRINGVLTFDENGIVGRSIAARYLDRAIMLDIAKTTDMRNTIRFAIKNLDTDTLLTHPLLKRALQRMHPTLQSLVMRVAHKATWRIILDLPDDWGSMDRVARLRIVSHLRGANVDLPPPLTGRPFQMEMLLKYGNRQMQGKSKRVWFQFGAEATGIFSSESGSRGHEKWRGAIRMGKGPIILPKKGIRVDGHISRFSFEEWRALFGTHLDFTRAPSFQKAPSFQAEVSFDEFTVFSQTLRNAKFKIDRDNDGVWHIQVQSDAVQGHIRIPRLGSNETVAIALTHLHLPLADLKDENYNFDPENIPPVRITCEKLTYDGLSLGSIKLLELFPNLQGLEIKRIEVTSENFRIQGHGKWEQSEQSQFYLETNGPDLGKLLSSFGYEGEVAKRGETYLKLNVQWPGSPMQFDLEQMSGTLDVKAIHGRLLAIKPGAPGRVFGLLSITLLPRRLLLDFSDIFQEGLVYDRMEGKFEIQEGKAKTSNFFVEGPTSRINIAGSTGLINKDYDQIATVIPKFSSIIPLAAIGIAQKLFDTPFFDEIFTYQYTIRGTWDNPKIEFATNKGNAEKNRSIEDETLLP</sequence>
<gene>
    <name evidence="3" type="ORF">BECKTC1821E_GA0114239_11172</name>
</gene>
<keyword evidence="1" id="KW-0812">Transmembrane</keyword>
<dbReference type="PANTHER" id="PTHR38690">
    <property type="entry name" value="PROTEASE-RELATED"/>
    <property type="match status" value="1"/>
</dbReference>
<evidence type="ECO:0000259" key="2">
    <source>
        <dbReference type="Pfam" id="PF13116"/>
    </source>
</evidence>
<feature type="domain" description="YhdP central" evidence="2">
    <location>
        <begin position="393"/>
        <end position="1211"/>
    </location>
</feature>
<dbReference type="EMBL" id="CAADFT010000117">
    <property type="protein sequence ID" value="VFK48531.1"/>
    <property type="molecule type" value="Genomic_DNA"/>
</dbReference>
<proteinExistence type="predicted"/>
<dbReference type="InterPro" id="IPR025263">
    <property type="entry name" value="YhdP_central"/>
</dbReference>